<dbReference type="Gene3D" id="2.60.120.1140">
    <property type="entry name" value="Protein of unknown function DUF192"/>
    <property type="match status" value="1"/>
</dbReference>
<name>A0A2W0HIK2_9BACI</name>
<dbReference type="AlphaFoldDB" id="A0A2W0HIK2"/>
<evidence type="ECO:0000313" key="1">
    <source>
        <dbReference type="EMBL" id="PYZ96812.1"/>
    </source>
</evidence>
<dbReference type="InterPro" id="IPR038695">
    <property type="entry name" value="Saro_0823-like_sf"/>
</dbReference>
<gene>
    <name evidence="1" type="ORF">CR205_14120</name>
</gene>
<dbReference type="EMBL" id="PDOF01000002">
    <property type="protein sequence ID" value="PYZ96812.1"/>
    <property type="molecule type" value="Genomic_DNA"/>
</dbReference>
<keyword evidence="2" id="KW-1185">Reference proteome</keyword>
<sequence length="125" mass="13892">MVLINKKNHKVIIKDVWRAGSFSARHLGLIGKRSFSEKALAIPKCSQVHTFFMRFPIDILFMDKQNIVVGKQVGLKPWRLSARVKGAAYVIEAEAGSFGDDIVINGDQVVILIPDDQKQTKEGSA</sequence>
<accession>A0A2W0HIK2</accession>
<protein>
    <recommendedName>
        <fullName evidence="3">DUF192 domain-containing protein</fullName>
    </recommendedName>
</protein>
<comment type="caution">
    <text evidence="1">The sequence shown here is derived from an EMBL/GenBank/DDBJ whole genome shotgun (WGS) entry which is preliminary data.</text>
</comment>
<reference evidence="1 2" key="1">
    <citation type="submission" date="2017-10" db="EMBL/GenBank/DDBJ databases">
        <title>Bacillus sp. nov., a halophilic bacterium isolated from a Yangshapao Lake.</title>
        <authorList>
            <person name="Wang H."/>
        </authorList>
    </citation>
    <scope>NUCLEOTIDE SEQUENCE [LARGE SCALE GENOMIC DNA]</scope>
    <source>
        <strain evidence="1 2">YSP-3</strain>
    </source>
</reference>
<dbReference type="InterPro" id="IPR003795">
    <property type="entry name" value="DUF192"/>
</dbReference>
<organism evidence="1 2">
    <name type="scientific">Alteribacter lacisalsi</name>
    <dbReference type="NCBI Taxonomy" id="2045244"/>
    <lineage>
        <taxon>Bacteria</taxon>
        <taxon>Bacillati</taxon>
        <taxon>Bacillota</taxon>
        <taxon>Bacilli</taxon>
        <taxon>Bacillales</taxon>
        <taxon>Bacillaceae</taxon>
        <taxon>Alteribacter</taxon>
    </lineage>
</organism>
<proteinExistence type="predicted"/>
<dbReference type="Pfam" id="PF02643">
    <property type="entry name" value="DUF192"/>
    <property type="match status" value="1"/>
</dbReference>
<dbReference type="Proteomes" id="UP000248066">
    <property type="component" value="Unassembled WGS sequence"/>
</dbReference>
<evidence type="ECO:0008006" key="3">
    <source>
        <dbReference type="Google" id="ProtNLM"/>
    </source>
</evidence>
<evidence type="ECO:0000313" key="2">
    <source>
        <dbReference type="Proteomes" id="UP000248066"/>
    </source>
</evidence>